<feature type="transmembrane region" description="Helical" evidence="1">
    <location>
        <begin position="241"/>
        <end position="268"/>
    </location>
</feature>
<dbReference type="Proteomes" id="UP000655751">
    <property type="component" value="Unassembled WGS sequence"/>
</dbReference>
<proteinExistence type="predicted"/>
<comment type="caution">
    <text evidence="2">The sequence shown here is derived from an EMBL/GenBank/DDBJ whole genome shotgun (WGS) entry which is preliminary data.</text>
</comment>
<protein>
    <submittedName>
        <fullName evidence="2">Uncharacterized protein</fullName>
    </submittedName>
</protein>
<evidence type="ECO:0000313" key="2">
    <source>
        <dbReference type="EMBL" id="MBH0779585.1"/>
    </source>
</evidence>
<evidence type="ECO:0000313" key="3">
    <source>
        <dbReference type="Proteomes" id="UP000655751"/>
    </source>
</evidence>
<dbReference type="RefSeq" id="WP_196151890.1">
    <property type="nucleotide sequence ID" value="NZ_JADMLG010000011.1"/>
</dbReference>
<gene>
    <name evidence="2" type="ORF">IT779_25265</name>
</gene>
<keyword evidence="1" id="KW-0812">Transmembrane</keyword>
<organism evidence="2 3">
    <name type="scientific">Nocardia bovistercoris</name>
    <dbReference type="NCBI Taxonomy" id="2785916"/>
    <lineage>
        <taxon>Bacteria</taxon>
        <taxon>Bacillati</taxon>
        <taxon>Actinomycetota</taxon>
        <taxon>Actinomycetes</taxon>
        <taxon>Mycobacteriales</taxon>
        <taxon>Nocardiaceae</taxon>
        <taxon>Nocardia</taxon>
    </lineage>
</organism>
<evidence type="ECO:0000256" key="1">
    <source>
        <dbReference type="SAM" id="Phobius"/>
    </source>
</evidence>
<sequence length="290" mass="28737">MGNGKHRVVGPRRQKVGSMVVAGAVPVVLSLVGGATAEATPEQDAAVSRVDFGVGPARANPVHPVADPVDGDPAAQWPAAEVPNVRPYQGAKIPDDTLSSLQWARPVPQPQYLSPVDALHAPVEVPRVPPIAPPPGMLRVGDVQVAAPDWLPREQAIQVNDAAAATEAEIATFLDSVGMERTRSDRIAGQTMGAAAVGATAGAAFASPFALVGAGVGGALGLAIGLPFAPIGLAAGPMGAVYGAALMAAPLAAIGAGIGAGIGATAAFTAPPRAMGPTQDAPAVEEMPGG</sequence>
<keyword evidence="1" id="KW-0472">Membrane</keyword>
<feature type="transmembrane region" description="Helical" evidence="1">
    <location>
        <begin position="209"/>
        <end position="229"/>
    </location>
</feature>
<name>A0A931N2J8_9NOCA</name>
<dbReference type="EMBL" id="JADMLG010000011">
    <property type="protein sequence ID" value="MBH0779585.1"/>
    <property type="molecule type" value="Genomic_DNA"/>
</dbReference>
<keyword evidence="3" id="KW-1185">Reference proteome</keyword>
<dbReference type="AlphaFoldDB" id="A0A931N2J8"/>
<keyword evidence="1" id="KW-1133">Transmembrane helix</keyword>
<accession>A0A931N2J8</accession>
<reference evidence="2" key="1">
    <citation type="submission" date="2020-11" db="EMBL/GenBank/DDBJ databases">
        <title>Nocardia NEAU-351.nov., a novel actinomycete isolated from the cow dung.</title>
        <authorList>
            <person name="Zhang X."/>
        </authorList>
    </citation>
    <scope>NUCLEOTIDE SEQUENCE</scope>
    <source>
        <strain evidence="2">NEAU-351</strain>
    </source>
</reference>